<feature type="compositionally biased region" description="Low complexity" evidence="1">
    <location>
        <begin position="96"/>
        <end position="107"/>
    </location>
</feature>
<sequence length="253" mass="25678">MNILITLLALATLLIVIYSAVVISSDRAFPGRAFFEHIAGDGLNVFGARTQPAPELAGQQVVVLEPLPDTPAAADNAAAEAVPQESETGEADAAHEAPAAAAAGTSAAEEETPEKAAAAHTDTGRTAQVPDNDVRDHKETEAPQGHPADEPLTSEESAKAATDTGTAPDGAHPATSQQVLPWSEAGRAAHAANTAANAVVASSAKTTVETPAAAKPHEDDSAQHKNSTSGAIVAINKEIADKESAHTTDKADS</sequence>
<evidence type="ECO:0000313" key="3">
    <source>
        <dbReference type="Proteomes" id="UP000250241"/>
    </source>
</evidence>
<evidence type="ECO:0000313" key="2">
    <source>
        <dbReference type="EMBL" id="BAV88680.1"/>
    </source>
</evidence>
<accession>A0A2Z5R298</accession>
<dbReference type="EMBL" id="AP017895">
    <property type="protein sequence ID" value="BAV88680.1"/>
    <property type="molecule type" value="Genomic_DNA"/>
</dbReference>
<feature type="compositionally biased region" description="Low complexity" evidence="1">
    <location>
        <begin position="72"/>
        <end position="81"/>
    </location>
</feature>
<feature type="compositionally biased region" description="Low complexity" evidence="1">
    <location>
        <begin position="159"/>
        <end position="171"/>
    </location>
</feature>
<proteinExistence type="predicted"/>
<gene>
    <name evidence="2" type="ORF">RA11412_2381</name>
</gene>
<feature type="region of interest" description="Disordered" evidence="1">
    <location>
        <begin position="72"/>
        <end position="253"/>
    </location>
</feature>
<dbReference type="RefSeq" id="WP_128087984.1">
    <property type="nucleotide sequence ID" value="NZ_CBDEQU010000003.1"/>
</dbReference>
<dbReference type="GeneID" id="93862588"/>
<feature type="compositionally biased region" description="Basic and acidic residues" evidence="1">
    <location>
        <begin position="238"/>
        <end position="253"/>
    </location>
</feature>
<dbReference type="AlphaFoldDB" id="A0A2Z5R298"/>
<feature type="compositionally biased region" description="Low complexity" evidence="1">
    <location>
        <begin position="188"/>
        <end position="204"/>
    </location>
</feature>
<dbReference type="Proteomes" id="UP000250241">
    <property type="component" value="Chromosome"/>
</dbReference>
<evidence type="ECO:0000256" key="1">
    <source>
        <dbReference type="SAM" id="MobiDB-lite"/>
    </source>
</evidence>
<organism evidence="2 3">
    <name type="scientific">Rothia aeria</name>
    <dbReference type="NCBI Taxonomy" id="172042"/>
    <lineage>
        <taxon>Bacteria</taxon>
        <taxon>Bacillati</taxon>
        <taxon>Actinomycetota</taxon>
        <taxon>Actinomycetes</taxon>
        <taxon>Micrococcales</taxon>
        <taxon>Micrococcaceae</taxon>
        <taxon>Rothia</taxon>
    </lineage>
</organism>
<dbReference type="KEGG" id="raj:RA11412_2381"/>
<protein>
    <submittedName>
        <fullName evidence="2">Uncharacterized protein</fullName>
    </submittedName>
</protein>
<feature type="compositionally biased region" description="Basic and acidic residues" evidence="1">
    <location>
        <begin position="132"/>
        <end position="141"/>
    </location>
</feature>
<keyword evidence="3" id="KW-1185">Reference proteome</keyword>
<name>A0A2Z5R298_9MICC</name>
<reference evidence="2 3" key="1">
    <citation type="submission" date="2016-10" db="EMBL/GenBank/DDBJ databases">
        <title>Genome sequence of Rothia aeria strain JCM11412.</title>
        <authorList>
            <person name="Nambu T."/>
        </authorList>
    </citation>
    <scope>NUCLEOTIDE SEQUENCE [LARGE SCALE GENOMIC DNA]</scope>
    <source>
        <strain evidence="2 3">JCM 11412</strain>
    </source>
</reference>